<evidence type="ECO:0000256" key="1">
    <source>
        <dbReference type="SAM" id="Phobius"/>
    </source>
</evidence>
<dbReference type="AlphaFoldDB" id="A0A4S8MGX9"/>
<evidence type="ECO:0000313" key="4">
    <source>
        <dbReference type="Proteomes" id="UP000297245"/>
    </source>
</evidence>
<dbReference type="Proteomes" id="UP000297245">
    <property type="component" value="Unassembled WGS sequence"/>
</dbReference>
<dbReference type="Pfam" id="PF20152">
    <property type="entry name" value="DUF6534"/>
    <property type="match status" value="1"/>
</dbReference>
<organism evidence="3 4">
    <name type="scientific">Dendrothele bispora (strain CBS 962.96)</name>
    <dbReference type="NCBI Taxonomy" id="1314807"/>
    <lineage>
        <taxon>Eukaryota</taxon>
        <taxon>Fungi</taxon>
        <taxon>Dikarya</taxon>
        <taxon>Basidiomycota</taxon>
        <taxon>Agaricomycotina</taxon>
        <taxon>Agaricomycetes</taxon>
        <taxon>Agaricomycetidae</taxon>
        <taxon>Agaricales</taxon>
        <taxon>Agaricales incertae sedis</taxon>
        <taxon>Dendrothele</taxon>
    </lineage>
</organism>
<reference evidence="3 4" key="1">
    <citation type="journal article" date="2019" name="Nat. Ecol. Evol.">
        <title>Megaphylogeny resolves global patterns of mushroom evolution.</title>
        <authorList>
            <person name="Varga T."/>
            <person name="Krizsan K."/>
            <person name="Foldi C."/>
            <person name="Dima B."/>
            <person name="Sanchez-Garcia M."/>
            <person name="Sanchez-Ramirez S."/>
            <person name="Szollosi G.J."/>
            <person name="Szarkandi J.G."/>
            <person name="Papp V."/>
            <person name="Albert L."/>
            <person name="Andreopoulos W."/>
            <person name="Angelini C."/>
            <person name="Antonin V."/>
            <person name="Barry K.W."/>
            <person name="Bougher N.L."/>
            <person name="Buchanan P."/>
            <person name="Buyck B."/>
            <person name="Bense V."/>
            <person name="Catcheside P."/>
            <person name="Chovatia M."/>
            <person name="Cooper J."/>
            <person name="Damon W."/>
            <person name="Desjardin D."/>
            <person name="Finy P."/>
            <person name="Geml J."/>
            <person name="Haridas S."/>
            <person name="Hughes K."/>
            <person name="Justo A."/>
            <person name="Karasinski D."/>
            <person name="Kautmanova I."/>
            <person name="Kiss B."/>
            <person name="Kocsube S."/>
            <person name="Kotiranta H."/>
            <person name="LaButti K.M."/>
            <person name="Lechner B.E."/>
            <person name="Liimatainen K."/>
            <person name="Lipzen A."/>
            <person name="Lukacs Z."/>
            <person name="Mihaltcheva S."/>
            <person name="Morgado L.N."/>
            <person name="Niskanen T."/>
            <person name="Noordeloos M.E."/>
            <person name="Ohm R.A."/>
            <person name="Ortiz-Santana B."/>
            <person name="Ovrebo C."/>
            <person name="Racz N."/>
            <person name="Riley R."/>
            <person name="Savchenko A."/>
            <person name="Shiryaev A."/>
            <person name="Soop K."/>
            <person name="Spirin V."/>
            <person name="Szebenyi C."/>
            <person name="Tomsovsky M."/>
            <person name="Tulloss R.E."/>
            <person name="Uehling J."/>
            <person name="Grigoriev I.V."/>
            <person name="Vagvolgyi C."/>
            <person name="Papp T."/>
            <person name="Martin F.M."/>
            <person name="Miettinen O."/>
            <person name="Hibbett D.S."/>
            <person name="Nagy L.G."/>
        </authorList>
    </citation>
    <scope>NUCLEOTIDE SEQUENCE [LARGE SCALE GENOMIC DNA]</scope>
    <source>
        <strain evidence="3 4">CBS 962.96</strain>
    </source>
</reference>
<feature type="transmembrane region" description="Helical" evidence="1">
    <location>
        <begin position="173"/>
        <end position="193"/>
    </location>
</feature>
<feature type="transmembrane region" description="Helical" evidence="1">
    <location>
        <begin position="141"/>
        <end position="161"/>
    </location>
</feature>
<keyword evidence="1" id="KW-1133">Transmembrane helix</keyword>
<keyword evidence="4" id="KW-1185">Reference proteome</keyword>
<dbReference type="InterPro" id="IPR045339">
    <property type="entry name" value="DUF6534"/>
</dbReference>
<accession>A0A4S8MGX9</accession>
<protein>
    <recommendedName>
        <fullName evidence="2">DUF6534 domain-containing protein</fullName>
    </recommendedName>
</protein>
<dbReference type="PANTHER" id="PTHR40465">
    <property type="entry name" value="CHROMOSOME 1, WHOLE GENOME SHOTGUN SEQUENCE"/>
    <property type="match status" value="1"/>
</dbReference>
<feature type="transmembrane region" description="Helical" evidence="1">
    <location>
        <begin position="67"/>
        <end position="88"/>
    </location>
</feature>
<feature type="transmembrane region" description="Helical" evidence="1">
    <location>
        <begin position="280"/>
        <end position="299"/>
    </location>
</feature>
<dbReference type="EMBL" id="ML179089">
    <property type="protein sequence ID" value="THV01489.1"/>
    <property type="molecule type" value="Genomic_DNA"/>
</dbReference>
<evidence type="ECO:0000313" key="3">
    <source>
        <dbReference type="EMBL" id="THV01489.1"/>
    </source>
</evidence>
<feature type="transmembrane region" description="Helical" evidence="1">
    <location>
        <begin position="100"/>
        <end position="121"/>
    </location>
</feature>
<keyword evidence="1" id="KW-0472">Membrane</keyword>
<feature type="transmembrane region" description="Helical" evidence="1">
    <location>
        <begin position="205"/>
        <end position="229"/>
    </location>
</feature>
<dbReference type="OrthoDB" id="2535105at2759"/>
<evidence type="ECO:0000259" key="2">
    <source>
        <dbReference type="Pfam" id="PF20152"/>
    </source>
</evidence>
<gene>
    <name evidence="3" type="ORF">K435DRAFT_836791</name>
</gene>
<dbReference type="PANTHER" id="PTHR40465:SF1">
    <property type="entry name" value="DUF6534 DOMAIN-CONTAINING PROTEIN"/>
    <property type="match status" value="1"/>
</dbReference>
<proteinExistence type="predicted"/>
<feature type="domain" description="DUF6534" evidence="2">
    <location>
        <begin position="217"/>
        <end position="302"/>
    </location>
</feature>
<keyword evidence="1" id="KW-0812">Transmembrane</keyword>
<feature type="transmembrane region" description="Helical" evidence="1">
    <location>
        <begin position="249"/>
        <end position="274"/>
    </location>
</feature>
<name>A0A4S8MGX9_DENBC</name>
<sequence length="373" mass="41727">MPYHPEKNRWHATRITPFKLEIPATLFYPFPNPKPPPLSPISSMNLIANVPGPDELAQGADLGLIELAIVISSVLYGISLIQTYNYFTAAFKNDKFPLKLMVGILIVFETAHTISLWIYLYRLTVLDFQNTLALSVYSWDVRISIIFAGILCLIAQVFYSYRVFILSQMRYYFLLYTVLAVFRFGFSITLAVLPVPDITGPVSRFPWLMISGCALGAFIDLSNAIALCIFLRNKQGSAMESTNQLINKLILWGIQTGLLTSICNVLQLIMLIAMRDNFTWFFFFIQSAKLYTNVVLASLNGRISLRTAQAKSHILPASIGERGNHSEPNQLEVHIEMSVDRFVTRPDSPSSASGEVTSKMDAEIGGLGLHVVE</sequence>